<keyword evidence="8 10" id="KW-0539">Nucleus</keyword>
<evidence type="ECO:0000313" key="12">
    <source>
        <dbReference type="Proteomes" id="UP001217918"/>
    </source>
</evidence>
<proteinExistence type="inferred from homology"/>
<dbReference type="PANTHER" id="PTHR10484">
    <property type="entry name" value="HISTONE H4"/>
    <property type="match status" value="1"/>
</dbReference>
<dbReference type="GO" id="GO:0030527">
    <property type="term" value="F:structural constituent of chromatin"/>
    <property type="evidence" value="ECO:0007669"/>
    <property type="project" value="InterPro"/>
</dbReference>
<dbReference type="GO" id="GO:0003677">
    <property type="term" value="F:DNA binding"/>
    <property type="evidence" value="ECO:0007669"/>
    <property type="project" value="UniProtKB-KW"/>
</dbReference>
<evidence type="ECO:0000256" key="7">
    <source>
        <dbReference type="ARBA" id="ARBA00023125"/>
    </source>
</evidence>
<dbReference type="Proteomes" id="UP001217918">
    <property type="component" value="Unassembled WGS sequence"/>
</dbReference>
<keyword evidence="7 10" id="KW-0238">DNA-binding</keyword>
<evidence type="ECO:0000313" key="11">
    <source>
        <dbReference type="EMBL" id="KAK2070906.1"/>
    </source>
</evidence>
<dbReference type="InterPro" id="IPR019809">
    <property type="entry name" value="Histone_H4_CS"/>
</dbReference>
<sequence length="152" mass="16262">MTGRGKGGKGLGKGGAKRHRKILRDNIQGITKPAIRRLARRGGVKRISAMIYEETRGVLKSFLEGVIRDAVTYTEHAKRKTVTSLDVVTFDMASYVDDSSGLGSVGHLSSTTIVPVKTSFVFALAGSSSVSDYVPGYKGWVQPSSGPTDTDK</sequence>
<evidence type="ECO:0000256" key="4">
    <source>
        <dbReference type="ARBA" id="ARBA00006564"/>
    </source>
</evidence>
<dbReference type="PRINTS" id="PR00623">
    <property type="entry name" value="HISTONEH4"/>
</dbReference>
<evidence type="ECO:0000256" key="2">
    <source>
        <dbReference type="ARBA" id="ARBA00004123"/>
    </source>
</evidence>
<dbReference type="PROSITE" id="PS00047">
    <property type="entry name" value="HISTONE_H4"/>
    <property type="match status" value="1"/>
</dbReference>
<dbReference type="GO" id="GO:0005634">
    <property type="term" value="C:nucleus"/>
    <property type="evidence" value="ECO:0007669"/>
    <property type="project" value="UniProtKB-SubCell"/>
</dbReference>
<reference evidence="11" key="1">
    <citation type="journal article" date="2023" name="Mol. Plant Microbe Interact.">
        <title>Elucidating the Obligate Nature and Biological Capacity of an Invasive Fungal Corn Pathogen.</title>
        <authorList>
            <person name="MacCready J.S."/>
            <person name="Roggenkamp E.M."/>
            <person name="Gdanetz K."/>
            <person name="Chilvers M.I."/>
        </authorList>
    </citation>
    <scope>NUCLEOTIDE SEQUENCE</scope>
    <source>
        <strain evidence="11">PM02</strain>
    </source>
</reference>
<keyword evidence="9 10" id="KW-0544">Nucleosome core</keyword>
<comment type="function">
    <text evidence="1 10">Core component of nucleosome. Nucleosomes wrap and compact DNA into chromatin, limiting DNA accessibility to the cellular machineries which require DNA as a template. Histones thereby play a central role in transcription regulation, DNA repair, DNA replication and chromosomal stability. DNA accessibility is regulated via a complex set of post-translational modifications of histones, also called histone code, and nucleosome remodeling.</text>
</comment>
<evidence type="ECO:0000256" key="5">
    <source>
        <dbReference type="ARBA" id="ARBA00011538"/>
    </source>
</evidence>
<dbReference type="CDD" id="cd22912">
    <property type="entry name" value="HFD_H4"/>
    <property type="match status" value="1"/>
</dbReference>
<dbReference type="InterPro" id="IPR001951">
    <property type="entry name" value="Histone_H4"/>
</dbReference>
<comment type="similarity">
    <text evidence="4 10">Belongs to the histone H4 family.</text>
</comment>
<dbReference type="AlphaFoldDB" id="A0AAD9MFF5"/>
<dbReference type="EMBL" id="JAQQPM010000004">
    <property type="protein sequence ID" value="KAK2070906.1"/>
    <property type="molecule type" value="Genomic_DNA"/>
</dbReference>
<comment type="subcellular location">
    <subcellularLocation>
        <location evidence="3">Chromosome</location>
    </subcellularLocation>
    <subcellularLocation>
        <location evidence="2">Nucleus</location>
    </subcellularLocation>
</comment>
<accession>A0AAD9MFF5</accession>
<evidence type="ECO:0000256" key="1">
    <source>
        <dbReference type="ARBA" id="ARBA00002001"/>
    </source>
</evidence>
<protein>
    <recommendedName>
        <fullName evidence="10">Histone H4</fullName>
    </recommendedName>
</protein>
<keyword evidence="6 10" id="KW-0158">Chromosome</keyword>
<dbReference type="Gene3D" id="1.10.20.10">
    <property type="entry name" value="Histone, subunit A"/>
    <property type="match status" value="1"/>
</dbReference>
<dbReference type="SMART" id="SM00417">
    <property type="entry name" value="H4"/>
    <property type="match status" value="1"/>
</dbReference>
<organism evidence="11 12">
    <name type="scientific">Phyllachora maydis</name>
    <dbReference type="NCBI Taxonomy" id="1825666"/>
    <lineage>
        <taxon>Eukaryota</taxon>
        <taxon>Fungi</taxon>
        <taxon>Dikarya</taxon>
        <taxon>Ascomycota</taxon>
        <taxon>Pezizomycotina</taxon>
        <taxon>Sordariomycetes</taxon>
        <taxon>Sordariomycetidae</taxon>
        <taxon>Phyllachorales</taxon>
        <taxon>Phyllachoraceae</taxon>
        <taxon>Phyllachora</taxon>
    </lineage>
</organism>
<dbReference type="InterPro" id="IPR009072">
    <property type="entry name" value="Histone-fold"/>
</dbReference>
<dbReference type="GO" id="GO:0000786">
    <property type="term" value="C:nucleosome"/>
    <property type="evidence" value="ECO:0007669"/>
    <property type="project" value="UniProtKB-KW"/>
</dbReference>
<comment type="caution">
    <text evidence="11">The sequence shown here is derived from an EMBL/GenBank/DDBJ whole genome shotgun (WGS) entry which is preliminary data.</text>
</comment>
<dbReference type="FunFam" id="1.10.20.10:FF:000012">
    <property type="entry name" value="Histone H4"/>
    <property type="match status" value="1"/>
</dbReference>
<evidence type="ECO:0000256" key="10">
    <source>
        <dbReference type="RuleBase" id="RU000528"/>
    </source>
</evidence>
<name>A0AAD9MFF5_9PEZI</name>
<keyword evidence="12" id="KW-1185">Reference proteome</keyword>
<gene>
    <name evidence="11" type="ORF">P8C59_005367</name>
</gene>
<dbReference type="GO" id="GO:0046982">
    <property type="term" value="F:protein heterodimerization activity"/>
    <property type="evidence" value="ECO:0007669"/>
    <property type="project" value="InterPro"/>
</dbReference>
<dbReference type="SUPFAM" id="SSF47113">
    <property type="entry name" value="Histone-fold"/>
    <property type="match status" value="1"/>
</dbReference>
<comment type="subunit">
    <text evidence="5 10">The nucleosome is a histone octamer containing two molecules each of H2A, H2B, H3 and H4 assembled in one H3-H4 heterotetramer and two H2A-H2B heterodimers. The octamer wraps approximately 147 bp of DNA.</text>
</comment>
<evidence type="ECO:0000256" key="8">
    <source>
        <dbReference type="ARBA" id="ARBA00023242"/>
    </source>
</evidence>
<evidence type="ECO:0000256" key="6">
    <source>
        <dbReference type="ARBA" id="ARBA00022454"/>
    </source>
</evidence>
<evidence type="ECO:0000256" key="3">
    <source>
        <dbReference type="ARBA" id="ARBA00004286"/>
    </source>
</evidence>
<evidence type="ECO:0000256" key="9">
    <source>
        <dbReference type="ARBA" id="ARBA00023269"/>
    </source>
</evidence>